<gene>
    <name evidence="1" type="ORF">AMURIS_00217</name>
</gene>
<dbReference type="Proteomes" id="UP000236311">
    <property type="component" value="Unassembled WGS sequence"/>
</dbReference>
<keyword evidence="2" id="KW-1185">Reference proteome</keyword>
<dbReference type="EMBL" id="OFSM01000001">
    <property type="protein sequence ID" value="SOY27513.1"/>
    <property type="molecule type" value="Genomic_DNA"/>
</dbReference>
<name>A0A2K4ZAN8_9FIRM</name>
<dbReference type="AlphaFoldDB" id="A0A2K4ZAN8"/>
<proteinExistence type="predicted"/>
<organism evidence="1 2">
    <name type="scientific">Acetatifactor muris</name>
    <dbReference type="NCBI Taxonomy" id="879566"/>
    <lineage>
        <taxon>Bacteria</taxon>
        <taxon>Bacillati</taxon>
        <taxon>Bacillota</taxon>
        <taxon>Clostridia</taxon>
        <taxon>Lachnospirales</taxon>
        <taxon>Lachnospiraceae</taxon>
        <taxon>Acetatifactor</taxon>
    </lineage>
</organism>
<reference evidence="1 2" key="1">
    <citation type="submission" date="2018-01" db="EMBL/GenBank/DDBJ databases">
        <authorList>
            <person name="Gaut B.S."/>
            <person name="Morton B.R."/>
            <person name="Clegg M.T."/>
            <person name="Duvall M.R."/>
        </authorList>
    </citation>
    <scope>NUCLEOTIDE SEQUENCE [LARGE SCALE GENOMIC DNA]</scope>
    <source>
        <strain evidence="1">GP69</strain>
    </source>
</reference>
<evidence type="ECO:0000313" key="1">
    <source>
        <dbReference type="EMBL" id="SOY27513.1"/>
    </source>
</evidence>
<sequence>MLQCCWELAIFWHILTLQRKRYKGLILVFVSKTGRFACTSFPAERRNMGEPNNALSVYMNRPDRIKSVLEYYLGEKLPQDWQCEEVRGLTTLRNGKGKLSFRQRDFYGRGHAWGKDFWLGIENQDSINLIFPWRMMELDSLAYGAEIEEIQEKNSQENVHYGIEDDFKYHYRKEDRLEPVLNLTLYWGRQEWVNPLSIGDMADIDTLPEALKGLFEDYKVHLIPMRSIPDPELEKMGSDLKYVLGLMKRTGSKKKYVEYIQKNREYFSRIPKSAVDVIDACTNIKNIREHMQFQDAQITRSGEEEADMCYALDAIIRDAEKKGKRQGARQGVKQGIDRTNRLIQLLLADGRQADLLKSTTDTLFQQKLFKEYHI</sequence>
<evidence type="ECO:0000313" key="2">
    <source>
        <dbReference type="Proteomes" id="UP000236311"/>
    </source>
</evidence>
<accession>A0A2K4ZAN8</accession>
<protein>
    <submittedName>
        <fullName evidence="1">Uncharacterized protein</fullName>
    </submittedName>
</protein>